<protein>
    <submittedName>
        <fullName evidence="5">27-O-demethylrifamycin SV methyltransferase</fullName>
    </submittedName>
</protein>
<evidence type="ECO:0000256" key="3">
    <source>
        <dbReference type="ARBA" id="ARBA00022691"/>
    </source>
</evidence>
<keyword evidence="6" id="KW-1185">Reference proteome</keyword>
<dbReference type="PANTHER" id="PTHR44068">
    <property type="entry name" value="ZGC:194242"/>
    <property type="match status" value="1"/>
</dbReference>
<keyword evidence="1 5" id="KW-0489">Methyltransferase</keyword>
<sequence>MTSTPAPQQQDVADFYEQSTRFLAELTGGSLHFGYWTSPSDEATMERASQQLTELMIEKIAVKPGDRVLDIGCGTGGPAIQLARETGAEVVGVTISRGQVEQASALAESSGLGGQVTFRQADAMDLPFPADSFDAVWLFESIFHMPDRLGPLRQAAAVLRPGGRLALTDVLTSPAHDVPDKPFASLFGEPIQIGDYPPLLRQAGFTPVEATDITEQSVGRTLDRIQQKISQDRERFVERFGTELVDQVEATVPMLRAVRLGYAIVTAVR</sequence>
<gene>
    <name evidence="5" type="ORF">GCM10010517_63940</name>
</gene>
<evidence type="ECO:0000313" key="6">
    <source>
        <dbReference type="Proteomes" id="UP001500831"/>
    </source>
</evidence>
<dbReference type="Proteomes" id="UP001500831">
    <property type="component" value="Unassembled WGS sequence"/>
</dbReference>
<comment type="caution">
    <text evidence="5">The sequence shown here is derived from an EMBL/GenBank/DDBJ whole genome shotgun (WGS) entry which is preliminary data.</text>
</comment>
<dbReference type="GO" id="GO:0032259">
    <property type="term" value="P:methylation"/>
    <property type="evidence" value="ECO:0007669"/>
    <property type="project" value="UniProtKB-KW"/>
</dbReference>
<dbReference type="Pfam" id="PF13649">
    <property type="entry name" value="Methyltransf_25"/>
    <property type="match status" value="1"/>
</dbReference>
<evidence type="ECO:0000256" key="2">
    <source>
        <dbReference type="ARBA" id="ARBA00022679"/>
    </source>
</evidence>
<dbReference type="InterPro" id="IPR041698">
    <property type="entry name" value="Methyltransf_25"/>
</dbReference>
<dbReference type="SUPFAM" id="SSF53335">
    <property type="entry name" value="S-adenosyl-L-methionine-dependent methyltransferases"/>
    <property type="match status" value="1"/>
</dbReference>
<proteinExistence type="predicted"/>
<dbReference type="EMBL" id="BAAAVI010000063">
    <property type="protein sequence ID" value="GAA2898721.1"/>
    <property type="molecule type" value="Genomic_DNA"/>
</dbReference>
<dbReference type="InterPro" id="IPR020803">
    <property type="entry name" value="MeTfrase_dom"/>
</dbReference>
<keyword evidence="3" id="KW-0949">S-adenosyl-L-methionine</keyword>
<reference evidence="5 6" key="1">
    <citation type="journal article" date="2019" name="Int. J. Syst. Evol. Microbiol.">
        <title>The Global Catalogue of Microorganisms (GCM) 10K type strain sequencing project: providing services to taxonomists for standard genome sequencing and annotation.</title>
        <authorList>
            <consortium name="The Broad Institute Genomics Platform"/>
            <consortium name="The Broad Institute Genome Sequencing Center for Infectious Disease"/>
            <person name="Wu L."/>
            <person name="Ma J."/>
        </authorList>
    </citation>
    <scope>NUCLEOTIDE SEQUENCE [LARGE SCALE GENOMIC DNA]</scope>
    <source>
        <strain evidence="5 6">JCM 6242</strain>
    </source>
</reference>
<dbReference type="SMART" id="SM00828">
    <property type="entry name" value="PKS_MT"/>
    <property type="match status" value="1"/>
</dbReference>
<dbReference type="Gene3D" id="3.40.50.150">
    <property type="entry name" value="Vaccinia Virus protein VP39"/>
    <property type="match status" value="1"/>
</dbReference>
<accession>A0ABN3W7P1</accession>
<dbReference type="PANTHER" id="PTHR44068:SF11">
    <property type="entry name" value="GERANYL DIPHOSPHATE 2-C-METHYLTRANSFERASE"/>
    <property type="match status" value="1"/>
</dbReference>
<dbReference type="InterPro" id="IPR029063">
    <property type="entry name" value="SAM-dependent_MTases_sf"/>
</dbReference>
<dbReference type="InterPro" id="IPR050447">
    <property type="entry name" value="Erg6_SMT_methyltransf"/>
</dbReference>
<keyword evidence="2" id="KW-0808">Transferase</keyword>
<dbReference type="GO" id="GO:0008168">
    <property type="term" value="F:methyltransferase activity"/>
    <property type="evidence" value="ECO:0007669"/>
    <property type="project" value="UniProtKB-KW"/>
</dbReference>
<name>A0ABN3W7P1_9ACTN</name>
<dbReference type="CDD" id="cd02440">
    <property type="entry name" value="AdoMet_MTases"/>
    <property type="match status" value="1"/>
</dbReference>
<evidence type="ECO:0000256" key="1">
    <source>
        <dbReference type="ARBA" id="ARBA00022603"/>
    </source>
</evidence>
<evidence type="ECO:0000259" key="4">
    <source>
        <dbReference type="SMART" id="SM00828"/>
    </source>
</evidence>
<dbReference type="RefSeq" id="WP_344979324.1">
    <property type="nucleotide sequence ID" value="NZ_BAAAVI010000063.1"/>
</dbReference>
<organism evidence="5 6">
    <name type="scientific">Streptosporangium fragile</name>
    <dbReference type="NCBI Taxonomy" id="46186"/>
    <lineage>
        <taxon>Bacteria</taxon>
        <taxon>Bacillati</taxon>
        <taxon>Actinomycetota</taxon>
        <taxon>Actinomycetes</taxon>
        <taxon>Streptosporangiales</taxon>
        <taxon>Streptosporangiaceae</taxon>
        <taxon>Streptosporangium</taxon>
    </lineage>
</organism>
<evidence type="ECO:0000313" key="5">
    <source>
        <dbReference type="EMBL" id="GAA2898721.1"/>
    </source>
</evidence>
<feature type="domain" description="Polyketide synthase-like methyltransferase" evidence="4">
    <location>
        <begin position="23"/>
        <end position="253"/>
    </location>
</feature>